<evidence type="ECO:0000313" key="4">
    <source>
        <dbReference type="Proteomes" id="UP000663845"/>
    </source>
</evidence>
<dbReference type="InterPro" id="IPR012338">
    <property type="entry name" value="Beta-lactam/transpept-like"/>
</dbReference>
<dbReference type="EMBL" id="CAJNOG010003836">
    <property type="protein sequence ID" value="CAF1536244.1"/>
    <property type="molecule type" value="Genomic_DNA"/>
</dbReference>
<dbReference type="InterPro" id="IPR001466">
    <property type="entry name" value="Beta-lactam-related"/>
</dbReference>
<feature type="domain" description="Beta-lactamase-related" evidence="2">
    <location>
        <begin position="27"/>
        <end position="102"/>
    </location>
</feature>
<dbReference type="Pfam" id="PF00144">
    <property type="entry name" value="Beta-lactamase"/>
    <property type="match status" value="1"/>
</dbReference>
<accession>A0A815VXN6</accession>
<evidence type="ECO:0000256" key="1">
    <source>
        <dbReference type="SAM" id="SignalP"/>
    </source>
</evidence>
<dbReference type="AlphaFoldDB" id="A0A815VXN6"/>
<evidence type="ECO:0000313" key="3">
    <source>
        <dbReference type="EMBL" id="CAF1536244.1"/>
    </source>
</evidence>
<gene>
    <name evidence="3" type="ORF">JYZ213_LOCUS45436</name>
</gene>
<name>A0A815VXN6_9BILA</name>
<dbReference type="PANTHER" id="PTHR46825:SF9">
    <property type="entry name" value="BETA-LACTAMASE-RELATED DOMAIN-CONTAINING PROTEIN"/>
    <property type="match status" value="1"/>
</dbReference>
<dbReference type="Gene3D" id="3.40.710.10">
    <property type="entry name" value="DD-peptidase/beta-lactamase superfamily"/>
    <property type="match status" value="1"/>
</dbReference>
<organism evidence="3 4">
    <name type="scientific">Adineta steineri</name>
    <dbReference type="NCBI Taxonomy" id="433720"/>
    <lineage>
        <taxon>Eukaryota</taxon>
        <taxon>Metazoa</taxon>
        <taxon>Spiralia</taxon>
        <taxon>Gnathifera</taxon>
        <taxon>Rotifera</taxon>
        <taxon>Eurotatoria</taxon>
        <taxon>Bdelloidea</taxon>
        <taxon>Adinetida</taxon>
        <taxon>Adinetidae</taxon>
        <taxon>Adineta</taxon>
    </lineage>
</organism>
<proteinExistence type="predicted"/>
<feature type="signal peptide" evidence="1">
    <location>
        <begin position="1"/>
        <end position="15"/>
    </location>
</feature>
<comment type="caution">
    <text evidence="3">The sequence shown here is derived from an EMBL/GenBank/DDBJ whole genome shotgun (WGS) entry which is preliminary data.</text>
</comment>
<keyword evidence="1" id="KW-0732">Signal</keyword>
<protein>
    <recommendedName>
        <fullName evidence="2">Beta-lactamase-related domain-containing protein</fullName>
    </recommendedName>
</protein>
<sequence length="103" mass="11306">MVYLASLIFVLIVNGIGIYGSNCPDQQLIEKSLEKVHIPGAAIIVINATHTLYEKAFGYQSLLPKQPIDIDKSIFALASISKTFIAAAVMQLVEQERIDLDTD</sequence>
<evidence type="ECO:0000259" key="2">
    <source>
        <dbReference type="Pfam" id="PF00144"/>
    </source>
</evidence>
<reference evidence="3" key="1">
    <citation type="submission" date="2021-02" db="EMBL/GenBank/DDBJ databases">
        <authorList>
            <person name="Nowell W R."/>
        </authorList>
    </citation>
    <scope>NUCLEOTIDE SEQUENCE</scope>
</reference>
<feature type="chain" id="PRO_5032351252" description="Beta-lactamase-related domain-containing protein" evidence="1">
    <location>
        <begin position="16"/>
        <end position="103"/>
    </location>
</feature>
<dbReference type="InterPro" id="IPR050491">
    <property type="entry name" value="AmpC-like"/>
</dbReference>
<feature type="non-terminal residue" evidence="3">
    <location>
        <position position="103"/>
    </location>
</feature>
<dbReference type="PANTHER" id="PTHR46825">
    <property type="entry name" value="D-ALANYL-D-ALANINE-CARBOXYPEPTIDASE/ENDOPEPTIDASE AMPH"/>
    <property type="match status" value="1"/>
</dbReference>
<dbReference type="Proteomes" id="UP000663845">
    <property type="component" value="Unassembled WGS sequence"/>
</dbReference>
<dbReference type="SUPFAM" id="SSF56601">
    <property type="entry name" value="beta-lactamase/transpeptidase-like"/>
    <property type="match status" value="1"/>
</dbReference>